<evidence type="ECO:0000313" key="14">
    <source>
        <dbReference type="Proteomes" id="UP001162156"/>
    </source>
</evidence>
<feature type="domain" description="C2H2-type" evidence="12">
    <location>
        <begin position="223"/>
        <end position="250"/>
    </location>
</feature>
<dbReference type="InterPro" id="IPR036236">
    <property type="entry name" value="Znf_C2H2_sf"/>
</dbReference>
<evidence type="ECO:0000256" key="11">
    <source>
        <dbReference type="PROSITE-ProRule" id="PRU00042"/>
    </source>
</evidence>
<feature type="domain" description="C2H2-type" evidence="12">
    <location>
        <begin position="111"/>
        <end position="138"/>
    </location>
</feature>
<keyword evidence="9" id="KW-0804">Transcription</keyword>
<evidence type="ECO:0000256" key="3">
    <source>
        <dbReference type="ARBA" id="ARBA00022723"/>
    </source>
</evidence>
<comment type="caution">
    <text evidence="13">The sequence shown here is derived from an EMBL/GenBank/DDBJ whole genome shotgun (WGS) entry which is preliminary data.</text>
</comment>
<feature type="domain" description="C2H2-type" evidence="12">
    <location>
        <begin position="139"/>
        <end position="162"/>
    </location>
</feature>
<evidence type="ECO:0000259" key="12">
    <source>
        <dbReference type="PROSITE" id="PS50157"/>
    </source>
</evidence>
<keyword evidence="5 11" id="KW-0863">Zinc-finger</keyword>
<reference evidence="13" key="1">
    <citation type="journal article" date="2023" name="Insect Mol. Biol.">
        <title>Genome sequencing provides insights into the evolution of gene families encoding plant cell wall-degrading enzymes in longhorned beetles.</title>
        <authorList>
            <person name="Shin N.R."/>
            <person name="Okamura Y."/>
            <person name="Kirsch R."/>
            <person name="Pauchet Y."/>
        </authorList>
    </citation>
    <scope>NUCLEOTIDE SEQUENCE</scope>
    <source>
        <strain evidence="13">RBIC_L_NR</strain>
    </source>
</reference>
<evidence type="ECO:0000256" key="7">
    <source>
        <dbReference type="ARBA" id="ARBA00023015"/>
    </source>
</evidence>
<evidence type="ECO:0000256" key="2">
    <source>
        <dbReference type="ARBA" id="ARBA00006991"/>
    </source>
</evidence>
<evidence type="ECO:0000256" key="10">
    <source>
        <dbReference type="ARBA" id="ARBA00023242"/>
    </source>
</evidence>
<sequence length="283" mass="33559">MWGSLQICYDNFINIQAFRKHMENHGRKSRIRCGFCNETFKNDEDLDVHHRNIHKKLKFSCDYCGKVYLSMYSIEKHVKKVHCQIQCVKCKEVNLCSFERHFLTHTGARDYKCNVCGKRFSRQRSFKNHVALHSDERSFQCAQCPKAYKTQPSLYIHKQRIHNFSCASGKTFQCYICSQEFTKFDNRLLAYLISLHPDIDLYFLRSKLSLINHIRKHSTSKPFDCQICSKQFKCKLGYTEHMNLHEHKKTKQEQVPDFCNGNFSTQDLLIDHLAHMNPKEENI</sequence>
<dbReference type="PANTHER" id="PTHR24393:SF15">
    <property type="entry name" value="IP01243P-RELATED"/>
    <property type="match status" value="1"/>
</dbReference>
<evidence type="ECO:0000256" key="8">
    <source>
        <dbReference type="ARBA" id="ARBA00023125"/>
    </source>
</evidence>
<evidence type="ECO:0000256" key="4">
    <source>
        <dbReference type="ARBA" id="ARBA00022737"/>
    </source>
</evidence>
<evidence type="ECO:0000313" key="13">
    <source>
        <dbReference type="EMBL" id="KAJ8939355.1"/>
    </source>
</evidence>
<dbReference type="GO" id="GO:0005634">
    <property type="term" value="C:nucleus"/>
    <property type="evidence" value="ECO:0007669"/>
    <property type="project" value="UniProtKB-SubCell"/>
</dbReference>
<keyword evidence="4" id="KW-0677">Repeat</keyword>
<dbReference type="GO" id="GO:0008270">
    <property type="term" value="F:zinc ion binding"/>
    <property type="evidence" value="ECO:0007669"/>
    <property type="project" value="UniProtKB-KW"/>
</dbReference>
<protein>
    <recommendedName>
        <fullName evidence="12">C2H2-type domain-containing protein</fullName>
    </recommendedName>
</protein>
<name>A0AAV8XKM6_9CUCU</name>
<gene>
    <name evidence="13" type="ORF">NQ314_011150</name>
</gene>
<dbReference type="InterPro" id="IPR013087">
    <property type="entry name" value="Znf_C2H2_type"/>
</dbReference>
<accession>A0AAV8XKM6</accession>
<evidence type="ECO:0000256" key="9">
    <source>
        <dbReference type="ARBA" id="ARBA00023163"/>
    </source>
</evidence>
<keyword evidence="8" id="KW-0238">DNA-binding</keyword>
<feature type="domain" description="C2H2-type" evidence="12">
    <location>
        <begin position="59"/>
        <end position="82"/>
    </location>
</feature>
<dbReference type="Proteomes" id="UP001162156">
    <property type="component" value="Unassembled WGS sequence"/>
</dbReference>
<dbReference type="PROSITE" id="PS00028">
    <property type="entry name" value="ZINC_FINGER_C2H2_1"/>
    <property type="match status" value="5"/>
</dbReference>
<evidence type="ECO:0000256" key="1">
    <source>
        <dbReference type="ARBA" id="ARBA00004123"/>
    </source>
</evidence>
<dbReference type="GO" id="GO:0000978">
    <property type="term" value="F:RNA polymerase II cis-regulatory region sequence-specific DNA binding"/>
    <property type="evidence" value="ECO:0007669"/>
    <property type="project" value="TreeGrafter"/>
</dbReference>
<dbReference type="Pfam" id="PF13894">
    <property type="entry name" value="zf-C2H2_4"/>
    <property type="match status" value="1"/>
</dbReference>
<dbReference type="SMART" id="SM00355">
    <property type="entry name" value="ZnF_C2H2"/>
    <property type="match status" value="6"/>
</dbReference>
<organism evidence="13 14">
    <name type="scientific">Rhamnusium bicolor</name>
    <dbReference type="NCBI Taxonomy" id="1586634"/>
    <lineage>
        <taxon>Eukaryota</taxon>
        <taxon>Metazoa</taxon>
        <taxon>Ecdysozoa</taxon>
        <taxon>Arthropoda</taxon>
        <taxon>Hexapoda</taxon>
        <taxon>Insecta</taxon>
        <taxon>Pterygota</taxon>
        <taxon>Neoptera</taxon>
        <taxon>Endopterygota</taxon>
        <taxon>Coleoptera</taxon>
        <taxon>Polyphaga</taxon>
        <taxon>Cucujiformia</taxon>
        <taxon>Chrysomeloidea</taxon>
        <taxon>Cerambycidae</taxon>
        <taxon>Lepturinae</taxon>
        <taxon>Rhagiini</taxon>
        <taxon>Rhamnusium</taxon>
    </lineage>
</organism>
<dbReference type="AlphaFoldDB" id="A0AAV8XKM6"/>
<comment type="similarity">
    <text evidence="2">Belongs to the krueppel C2H2-type zinc-finger protein family.</text>
</comment>
<keyword evidence="14" id="KW-1185">Reference proteome</keyword>
<evidence type="ECO:0000256" key="6">
    <source>
        <dbReference type="ARBA" id="ARBA00022833"/>
    </source>
</evidence>
<dbReference type="EMBL" id="JANEYF010003095">
    <property type="protein sequence ID" value="KAJ8939355.1"/>
    <property type="molecule type" value="Genomic_DNA"/>
</dbReference>
<proteinExistence type="inferred from homology"/>
<dbReference type="FunFam" id="3.30.160.60:FF:000100">
    <property type="entry name" value="Zinc finger 45-like"/>
    <property type="match status" value="1"/>
</dbReference>
<evidence type="ECO:0000256" key="5">
    <source>
        <dbReference type="ARBA" id="ARBA00022771"/>
    </source>
</evidence>
<comment type="subcellular location">
    <subcellularLocation>
        <location evidence="1">Nucleus</location>
    </subcellularLocation>
</comment>
<keyword evidence="10" id="KW-0539">Nucleus</keyword>
<feature type="domain" description="C2H2-type" evidence="12">
    <location>
        <begin position="31"/>
        <end position="59"/>
    </location>
</feature>
<keyword evidence="6" id="KW-0862">Zinc</keyword>
<dbReference type="GO" id="GO:0001228">
    <property type="term" value="F:DNA-binding transcription activator activity, RNA polymerase II-specific"/>
    <property type="evidence" value="ECO:0007669"/>
    <property type="project" value="TreeGrafter"/>
</dbReference>
<dbReference type="SUPFAM" id="SSF57667">
    <property type="entry name" value="beta-beta-alpha zinc fingers"/>
    <property type="match status" value="4"/>
</dbReference>
<dbReference type="PANTHER" id="PTHR24393">
    <property type="entry name" value="ZINC FINGER PROTEIN"/>
    <property type="match status" value="1"/>
</dbReference>
<dbReference type="PROSITE" id="PS50157">
    <property type="entry name" value="ZINC_FINGER_C2H2_2"/>
    <property type="match status" value="5"/>
</dbReference>
<keyword evidence="7" id="KW-0805">Transcription regulation</keyword>
<keyword evidence="3" id="KW-0479">Metal-binding</keyword>
<dbReference type="Gene3D" id="3.30.160.60">
    <property type="entry name" value="Classic Zinc Finger"/>
    <property type="match status" value="4"/>
</dbReference>
<dbReference type="Pfam" id="PF00096">
    <property type="entry name" value="zf-C2H2"/>
    <property type="match status" value="2"/>
</dbReference>